<dbReference type="HOGENOM" id="CLU_041517_0_2_5"/>
<dbReference type="GO" id="GO:0003676">
    <property type="term" value="F:nucleic acid binding"/>
    <property type="evidence" value="ECO:0007669"/>
    <property type="project" value="InterPro"/>
</dbReference>
<dbReference type="PANTHER" id="PTHR35004:SF7">
    <property type="entry name" value="INTEGRASE PROTEIN"/>
    <property type="match status" value="1"/>
</dbReference>
<dbReference type="NCBIfam" id="NF033594">
    <property type="entry name" value="transpos_ISNCY_2"/>
    <property type="match status" value="1"/>
</dbReference>
<dbReference type="SUPFAM" id="SSF46689">
    <property type="entry name" value="Homeodomain-like"/>
    <property type="match status" value="1"/>
</dbReference>
<dbReference type="OrthoDB" id="7319221at2"/>
<proteinExistence type="predicted"/>
<keyword evidence="3" id="KW-0614">Plasmid</keyword>
<dbReference type="InterPro" id="IPR047797">
    <property type="entry name" value="ISNCY_transpos"/>
</dbReference>
<accession>B0T9I3</accession>
<name>B0T9I3_CAUSK</name>
<feature type="region of interest" description="Disordered" evidence="1">
    <location>
        <begin position="406"/>
        <end position="432"/>
    </location>
</feature>
<dbReference type="GO" id="GO:0015074">
    <property type="term" value="P:DNA integration"/>
    <property type="evidence" value="ECO:0007669"/>
    <property type="project" value="InterPro"/>
</dbReference>
<organism evidence="3">
    <name type="scientific">Caulobacter sp. (strain K31)</name>
    <dbReference type="NCBI Taxonomy" id="366602"/>
    <lineage>
        <taxon>Bacteria</taxon>
        <taxon>Pseudomonadati</taxon>
        <taxon>Pseudomonadota</taxon>
        <taxon>Alphaproteobacteria</taxon>
        <taxon>Caulobacterales</taxon>
        <taxon>Caulobacteraceae</taxon>
        <taxon>Caulobacter</taxon>
    </lineage>
</organism>
<geneLocation type="plasmid" evidence="3">
    <name>pCAUL01</name>
</geneLocation>
<evidence type="ECO:0000313" key="3">
    <source>
        <dbReference type="EMBL" id="ABZ74358.1"/>
    </source>
</evidence>
<gene>
    <name evidence="3" type="ordered locus">Caul_5238</name>
</gene>
<dbReference type="Gene3D" id="3.30.420.10">
    <property type="entry name" value="Ribonuclease H-like superfamily/Ribonuclease H"/>
    <property type="match status" value="1"/>
</dbReference>
<dbReference type="InterPro" id="IPR036397">
    <property type="entry name" value="RNaseH_sf"/>
</dbReference>
<reference evidence="3" key="1">
    <citation type="submission" date="2008-01" db="EMBL/GenBank/DDBJ databases">
        <title>Complete sequence of plasmid1 pCAUL01 of Caulobacter sp. K31.</title>
        <authorList>
            <consortium name="US DOE Joint Genome Institute"/>
            <person name="Copeland A."/>
            <person name="Lucas S."/>
            <person name="Lapidus A."/>
            <person name="Barry K."/>
            <person name="Glavina del Rio T."/>
            <person name="Dalin E."/>
            <person name="Tice H."/>
            <person name="Pitluck S."/>
            <person name="Bruce D."/>
            <person name="Goodwin L."/>
            <person name="Thompson L.S."/>
            <person name="Brettin T."/>
            <person name="Detter J.C."/>
            <person name="Han C."/>
            <person name="Schmutz J."/>
            <person name="Larimer F."/>
            <person name="Land M."/>
            <person name="Hauser L."/>
            <person name="Kyrpides N."/>
            <person name="Kim E."/>
            <person name="Stephens C."/>
            <person name="Richardson P."/>
        </authorList>
    </citation>
    <scope>NUCLEOTIDE SEQUENCE [LARGE SCALE GENOMIC DNA]</scope>
    <source>
        <strain evidence="3">K31</strain>
        <plasmid evidence="3">pCAUL01</plasmid>
    </source>
</reference>
<protein>
    <submittedName>
        <fullName evidence="3">Integrase catalytic region</fullName>
    </submittedName>
</protein>
<evidence type="ECO:0000259" key="2">
    <source>
        <dbReference type="PROSITE" id="PS50994"/>
    </source>
</evidence>
<dbReference type="PROSITE" id="PS50994">
    <property type="entry name" value="INTEGRASE"/>
    <property type="match status" value="1"/>
</dbReference>
<dbReference type="PANTHER" id="PTHR35004">
    <property type="entry name" value="TRANSPOSASE RV3428C-RELATED"/>
    <property type="match status" value="1"/>
</dbReference>
<dbReference type="KEGG" id="cak:Caul_5238"/>
<dbReference type="EMBL" id="CP000928">
    <property type="protein sequence ID" value="ABZ74358.1"/>
    <property type="molecule type" value="Genomic_DNA"/>
</dbReference>
<dbReference type="InterPro" id="IPR001584">
    <property type="entry name" value="Integrase_cat-core"/>
</dbReference>
<dbReference type="AlphaFoldDB" id="B0T9I3"/>
<dbReference type="SUPFAM" id="SSF53098">
    <property type="entry name" value="Ribonuclease H-like"/>
    <property type="match status" value="1"/>
</dbReference>
<dbReference type="Pfam" id="PF13551">
    <property type="entry name" value="HTH_29"/>
    <property type="match status" value="1"/>
</dbReference>
<feature type="domain" description="Integrase catalytic" evidence="2">
    <location>
        <begin position="129"/>
        <end position="314"/>
    </location>
</feature>
<evidence type="ECO:0000256" key="1">
    <source>
        <dbReference type="SAM" id="MobiDB-lite"/>
    </source>
</evidence>
<sequence>MALHFMSDKELSRLEILRDLASGRLTTPAAAQLLGLERRQVQRLAKAYQEQGATALISKKRGQPSNRRTPSIVKTQALELIRERYSGFGPTLAAEKLRELHGVYIGRETLRIWMLEAGLWADRQKRRGRVYQPRYRRECVGELIQVDGSDHFWFEDRADSCTLLVFIDDATSRLMHLQFVQSESTFAYFNATQRYLEAHGKPIAFYTDKHAVFRVNKAGGLHGDGMTQFGRALKALSIEIICANSSQAKGRVERANKTLQDRLVKELRLAGVSSMDDGNAFLPSFIADYNARFAKAPFNDKDLHRPMAPRDRLDEAFTWRAERTLSQALTLQYDNILFMIEPSEFAQGAIGQRVEVVDFPDGRLEIRHKGLSMPYRTFDKVRRVTETAVIENKRLGGLLALIKQSQEAGPAGARTRKGPRRRDQTNHMFGVG</sequence>
<dbReference type="InterPro" id="IPR012337">
    <property type="entry name" value="RNaseH-like_sf"/>
</dbReference>
<dbReference type="InterPro" id="IPR009057">
    <property type="entry name" value="Homeodomain-like_sf"/>
</dbReference>